<evidence type="ECO:0000313" key="7">
    <source>
        <dbReference type="Proteomes" id="UP000316426"/>
    </source>
</evidence>
<dbReference type="NCBIfam" id="TIGR02937">
    <property type="entry name" value="sigma70-ECF"/>
    <property type="match status" value="1"/>
</dbReference>
<evidence type="ECO:0000256" key="2">
    <source>
        <dbReference type="ARBA" id="ARBA00023015"/>
    </source>
</evidence>
<gene>
    <name evidence="6" type="primary">sigW_2</name>
    <name evidence="6" type="ORF">Spa11_05340</name>
</gene>
<dbReference type="PANTHER" id="PTHR43133:SF51">
    <property type="entry name" value="RNA POLYMERASE SIGMA FACTOR"/>
    <property type="match status" value="1"/>
</dbReference>
<dbReference type="Gene3D" id="1.10.1740.10">
    <property type="match status" value="1"/>
</dbReference>
<dbReference type="EMBL" id="CP036349">
    <property type="protein sequence ID" value="QDV72360.1"/>
    <property type="molecule type" value="Genomic_DNA"/>
</dbReference>
<dbReference type="InterPro" id="IPR007627">
    <property type="entry name" value="RNA_pol_sigma70_r2"/>
</dbReference>
<dbReference type="SUPFAM" id="SSF88946">
    <property type="entry name" value="Sigma2 domain of RNA polymerase sigma factors"/>
    <property type="match status" value="1"/>
</dbReference>
<evidence type="ECO:0000256" key="1">
    <source>
        <dbReference type="ARBA" id="ARBA00010641"/>
    </source>
</evidence>
<keyword evidence="3" id="KW-0731">Sigma factor</keyword>
<proteinExistence type="inferred from homology"/>
<name>A0A518K3L5_9BACT</name>
<protein>
    <submittedName>
        <fullName evidence="6">ECF RNA polymerase sigma factor SigW</fullName>
    </submittedName>
</protein>
<dbReference type="SUPFAM" id="SSF88659">
    <property type="entry name" value="Sigma3 and sigma4 domains of RNA polymerase sigma factors"/>
    <property type="match status" value="1"/>
</dbReference>
<dbReference type="InterPro" id="IPR013325">
    <property type="entry name" value="RNA_pol_sigma_r2"/>
</dbReference>
<dbReference type="Gene3D" id="1.10.10.10">
    <property type="entry name" value="Winged helix-like DNA-binding domain superfamily/Winged helix DNA-binding domain"/>
    <property type="match status" value="1"/>
</dbReference>
<keyword evidence="7" id="KW-1185">Reference proteome</keyword>
<accession>A0A518K3L5</accession>
<evidence type="ECO:0000256" key="3">
    <source>
        <dbReference type="ARBA" id="ARBA00023082"/>
    </source>
</evidence>
<dbReference type="RefSeq" id="WP_145106947.1">
    <property type="nucleotide sequence ID" value="NZ_CP036349.1"/>
</dbReference>
<feature type="domain" description="RNA polymerase sigma-70 region 2" evidence="5">
    <location>
        <begin position="58"/>
        <end position="125"/>
    </location>
</feature>
<dbReference type="AlphaFoldDB" id="A0A518K3L5"/>
<dbReference type="Pfam" id="PF04542">
    <property type="entry name" value="Sigma70_r2"/>
    <property type="match status" value="1"/>
</dbReference>
<evidence type="ECO:0000313" key="6">
    <source>
        <dbReference type="EMBL" id="QDV72360.1"/>
    </source>
</evidence>
<dbReference type="KEGG" id="bmei:Spa11_05340"/>
<dbReference type="GO" id="GO:0006352">
    <property type="term" value="P:DNA-templated transcription initiation"/>
    <property type="evidence" value="ECO:0007669"/>
    <property type="project" value="InterPro"/>
</dbReference>
<dbReference type="InterPro" id="IPR039425">
    <property type="entry name" value="RNA_pol_sigma-70-like"/>
</dbReference>
<dbReference type="InterPro" id="IPR036388">
    <property type="entry name" value="WH-like_DNA-bd_sf"/>
</dbReference>
<dbReference type="PANTHER" id="PTHR43133">
    <property type="entry name" value="RNA POLYMERASE ECF-TYPE SIGMA FACTO"/>
    <property type="match status" value="1"/>
</dbReference>
<dbReference type="InterPro" id="IPR013324">
    <property type="entry name" value="RNA_pol_sigma_r3/r4-like"/>
</dbReference>
<keyword evidence="4" id="KW-0804">Transcription</keyword>
<keyword evidence="2" id="KW-0805">Transcription regulation</keyword>
<organism evidence="6 7">
    <name type="scientific">Botrimarina mediterranea</name>
    <dbReference type="NCBI Taxonomy" id="2528022"/>
    <lineage>
        <taxon>Bacteria</taxon>
        <taxon>Pseudomonadati</taxon>
        <taxon>Planctomycetota</taxon>
        <taxon>Planctomycetia</taxon>
        <taxon>Pirellulales</taxon>
        <taxon>Lacipirellulaceae</taxon>
        <taxon>Botrimarina</taxon>
    </lineage>
</organism>
<sequence length="218" mass="24423">MTAIATPLAARRFDATELFETTPTFRVVTAQDLPLTEWETEDLVRAAQDGDRDAFGELVARFEGMVQAVALRRLGNYAEAAELSQEVLIRAMDRLHQLSEPRAFGSWLKSITVRMAINRQVRRRRSVDTEPSTLEATCIDERRSPVDAALSAERAEQVRDGLARLGELDRSTLEAFYVRGQSLIEMSDAFHAPVGTIKRRLHVARKRLAAELGDMLAV</sequence>
<evidence type="ECO:0000256" key="4">
    <source>
        <dbReference type="ARBA" id="ARBA00023163"/>
    </source>
</evidence>
<dbReference type="GO" id="GO:0016987">
    <property type="term" value="F:sigma factor activity"/>
    <property type="evidence" value="ECO:0007669"/>
    <property type="project" value="UniProtKB-KW"/>
</dbReference>
<dbReference type="InterPro" id="IPR014284">
    <property type="entry name" value="RNA_pol_sigma-70_dom"/>
</dbReference>
<reference evidence="6 7" key="1">
    <citation type="submission" date="2019-02" db="EMBL/GenBank/DDBJ databases">
        <title>Deep-cultivation of Planctomycetes and their phenomic and genomic characterization uncovers novel biology.</title>
        <authorList>
            <person name="Wiegand S."/>
            <person name="Jogler M."/>
            <person name="Boedeker C."/>
            <person name="Pinto D."/>
            <person name="Vollmers J."/>
            <person name="Rivas-Marin E."/>
            <person name="Kohn T."/>
            <person name="Peeters S.H."/>
            <person name="Heuer A."/>
            <person name="Rast P."/>
            <person name="Oberbeckmann S."/>
            <person name="Bunk B."/>
            <person name="Jeske O."/>
            <person name="Meyerdierks A."/>
            <person name="Storesund J.E."/>
            <person name="Kallscheuer N."/>
            <person name="Luecker S."/>
            <person name="Lage O.M."/>
            <person name="Pohl T."/>
            <person name="Merkel B.J."/>
            <person name="Hornburger P."/>
            <person name="Mueller R.-W."/>
            <person name="Bruemmer F."/>
            <person name="Labrenz M."/>
            <person name="Spormann A.M."/>
            <person name="Op den Camp H."/>
            <person name="Overmann J."/>
            <person name="Amann R."/>
            <person name="Jetten M.S.M."/>
            <person name="Mascher T."/>
            <person name="Medema M.H."/>
            <person name="Devos D.P."/>
            <person name="Kaster A.-K."/>
            <person name="Ovreas L."/>
            <person name="Rohde M."/>
            <person name="Galperin M.Y."/>
            <person name="Jogler C."/>
        </authorList>
    </citation>
    <scope>NUCLEOTIDE SEQUENCE [LARGE SCALE GENOMIC DNA]</scope>
    <source>
        <strain evidence="6 7">Spa11</strain>
    </source>
</reference>
<evidence type="ECO:0000259" key="5">
    <source>
        <dbReference type="Pfam" id="PF04542"/>
    </source>
</evidence>
<comment type="similarity">
    <text evidence="1">Belongs to the sigma-70 factor family. ECF subfamily.</text>
</comment>
<dbReference type="Proteomes" id="UP000316426">
    <property type="component" value="Chromosome"/>
</dbReference>